<keyword evidence="7" id="KW-0812">Transmembrane</keyword>
<dbReference type="InterPro" id="IPR005467">
    <property type="entry name" value="His_kinase_dom"/>
</dbReference>
<dbReference type="EC" id="2.7.13.3" evidence="2"/>
<evidence type="ECO:0000256" key="2">
    <source>
        <dbReference type="ARBA" id="ARBA00012438"/>
    </source>
</evidence>
<dbReference type="InterPro" id="IPR003594">
    <property type="entry name" value="HATPase_dom"/>
</dbReference>
<dbReference type="GO" id="GO:0007234">
    <property type="term" value="P:osmosensory signaling via phosphorelay pathway"/>
    <property type="evidence" value="ECO:0007669"/>
    <property type="project" value="TreeGrafter"/>
</dbReference>
<feature type="domain" description="Histidine kinase" evidence="8">
    <location>
        <begin position="250"/>
        <end position="475"/>
    </location>
</feature>
<dbReference type="Gene3D" id="1.10.287.130">
    <property type="match status" value="1"/>
</dbReference>
<feature type="transmembrane region" description="Helical" evidence="7">
    <location>
        <begin position="180"/>
        <end position="199"/>
    </location>
</feature>
<evidence type="ECO:0000256" key="3">
    <source>
        <dbReference type="ARBA" id="ARBA00022553"/>
    </source>
</evidence>
<dbReference type="InterPro" id="IPR007891">
    <property type="entry name" value="CHASE3"/>
</dbReference>
<dbReference type="GO" id="GO:0030295">
    <property type="term" value="F:protein kinase activator activity"/>
    <property type="evidence" value="ECO:0007669"/>
    <property type="project" value="TreeGrafter"/>
</dbReference>
<evidence type="ECO:0000256" key="1">
    <source>
        <dbReference type="ARBA" id="ARBA00000085"/>
    </source>
</evidence>
<dbReference type="EMBL" id="JABBPG010000003">
    <property type="protein sequence ID" value="NOU50609.1"/>
    <property type="molecule type" value="Genomic_DNA"/>
</dbReference>
<dbReference type="FunFam" id="3.30.565.10:FF:000006">
    <property type="entry name" value="Sensor histidine kinase WalK"/>
    <property type="match status" value="1"/>
</dbReference>
<dbReference type="InterPro" id="IPR004358">
    <property type="entry name" value="Sig_transdc_His_kin-like_C"/>
</dbReference>
<gene>
    <name evidence="9" type="ORF">HG263_08645</name>
</gene>
<dbReference type="CDD" id="cd19410">
    <property type="entry name" value="HK9-like_sensor"/>
    <property type="match status" value="1"/>
</dbReference>
<dbReference type="Gene3D" id="3.30.565.10">
    <property type="entry name" value="Histidine kinase-like ATPase, C-terminal domain"/>
    <property type="match status" value="1"/>
</dbReference>
<dbReference type="PROSITE" id="PS50109">
    <property type="entry name" value="HIS_KIN"/>
    <property type="match status" value="1"/>
</dbReference>
<keyword evidence="10" id="KW-1185">Reference proteome</keyword>
<keyword evidence="4" id="KW-0808">Transferase</keyword>
<dbReference type="Pfam" id="PF02518">
    <property type="entry name" value="HATPase_c"/>
    <property type="match status" value="1"/>
</dbReference>
<dbReference type="GO" id="GO:0005886">
    <property type="term" value="C:plasma membrane"/>
    <property type="evidence" value="ECO:0007669"/>
    <property type="project" value="UniProtKB-ARBA"/>
</dbReference>
<keyword evidence="3" id="KW-0597">Phosphoprotein</keyword>
<reference evidence="9 10" key="1">
    <citation type="submission" date="2020-04" db="EMBL/GenBank/DDBJ databases">
        <title>Pseudoalteromonas caenipelagi sp. nov., isolated from a tidal flat.</title>
        <authorList>
            <person name="Park S."/>
            <person name="Yoon J.-H."/>
        </authorList>
    </citation>
    <scope>NUCLEOTIDE SEQUENCE [LARGE SCALE GENOMIC DNA]</scope>
    <source>
        <strain evidence="9 10">JBTF-M23</strain>
    </source>
</reference>
<dbReference type="GO" id="GO:0000155">
    <property type="term" value="F:phosphorelay sensor kinase activity"/>
    <property type="evidence" value="ECO:0007669"/>
    <property type="project" value="InterPro"/>
</dbReference>
<keyword evidence="7" id="KW-0472">Membrane</keyword>
<keyword evidence="5" id="KW-0418">Kinase</keyword>
<dbReference type="AlphaFoldDB" id="A0A849VAF4"/>
<dbReference type="Proteomes" id="UP000586305">
    <property type="component" value="Unassembled WGS sequence"/>
</dbReference>
<dbReference type="InterPro" id="IPR036890">
    <property type="entry name" value="HATPase_C_sf"/>
</dbReference>
<dbReference type="InterPro" id="IPR036097">
    <property type="entry name" value="HisK_dim/P_sf"/>
</dbReference>
<proteinExistence type="predicted"/>
<organism evidence="9 10">
    <name type="scientific">Pseudoalteromonas caenipelagi</name>
    <dbReference type="NCBI Taxonomy" id="2726988"/>
    <lineage>
        <taxon>Bacteria</taxon>
        <taxon>Pseudomonadati</taxon>
        <taxon>Pseudomonadota</taxon>
        <taxon>Gammaproteobacteria</taxon>
        <taxon>Alteromonadales</taxon>
        <taxon>Pseudoalteromonadaceae</taxon>
        <taxon>Pseudoalteromonas</taxon>
    </lineage>
</organism>
<feature type="coiled-coil region" evidence="6">
    <location>
        <begin position="155"/>
        <end position="236"/>
    </location>
</feature>
<dbReference type="SUPFAM" id="SSF55874">
    <property type="entry name" value="ATPase domain of HSP90 chaperone/DNA topoisomerase II/histidine kinase"/>
    <property type="match status" value="1"/>
</dbReference>
<dbReference type="InterPro" id="IPR050351">
    <property type="entry name" value="BphY/WalK/GraS-like"/>
</dbReference>
<dbReference type="SUPFAM" id="SSF47384">
    <property type="entry name" value="Homodimeric domain of signal transducing histidine kinase"/>
    <property type="match status" value="1"/>
</dbReference>
<evidence type="ECO:0000256" key="4">
    <source>
        <dbReference type="ARBA" id="ARBA00022679"/>
    </source>
</evidence>
<sequence>MPRFTWLNAVLIIGAVLTNAVIGLKNIQDIAGIQKALTNAGEVMLAIDSMNISMLNAESGQRGYLLSKEHDFLARYNNNITQFKSTVERLQQVRSQSSTQQKRIENFAKLAQIKLHSLTASIELATSSDESQSERILQDVQLSQGNMRDLYRVIIEEETLIREELLQRLDKARTQARNNVVWFTVLSIPMCIFILVLLAKHLKNQKLAKQQLEAYNQTLEQKVKERTHALEVYTEELNRSNRELEDFAFVASHDLQEPLRKIRAFADRLTNSCGEQLGDKGRDYLNRMNSAAVRMSTLISDLLELSRVTTRGKPFEEVNLNILIQKVTEDLEIAIEESQSTIVVHPLPVVVADASQLSQLFSNLISNAVKFRHAQRALIIEVTCESTSAPDHITLNNQGDWFKITVSDNGIGFATEYAEKIFTPFQRLHTRKEYAGTGIGLAVCRRIVERHGGQINATSQPDGGATFTILLPTDANTFSVKDNTNELLTTKSH</sequence>
<dbReference type="Pfam" id="PF00512">
    <property type="entry name" value="HisKA"/>
    <property type="match status" value="1"/>
</dbReference>
<keyword evidence="6" id="KW-0175">Coiled coil</keyword>
<name>A0A849VAF4_9GAMM</name>
<dbReference type="CDD" id="cd00082">
    <property type="entry name" value="HisKA"/>
    <property type="match status" value="1"/>
</dbReference>
<comment type="caution">
    <text evidence="9">The sequence shown here is derived from an EMBL/GenBank/DDBJ whole genome shotgun (WGS) entry which is preliminary data.</text>
</comment>
<dbReference type="SMART" id="SM00388">
    <property type="entry name" value="HisKA"/>
    <property type="match status" value="1"/>
</dbReference>
<dbReference type="RefSeq" id="WP_171625696.1">
    <property type="nucleotide sequence ID" value="NZ_JABBPG010000003.1"/>
</dbReference>
<evidence type="ECO:0000256" key="7">
    <source>
        <dbReference type="SAM" id="Phobius"/>
    </source>
</evidence>
<evidence type="ECO:0000256" key="5">
    <source>
        <dbReference type="ARBA" id="ARBA00022777"/>
    </source>
</evidence>
<evidence type="ECO:0000259" key="8">
    <source>
        <dbReference type="PROSITE" id="PS50109"/>
    </source>
</evidence>
<evidence type="ECO:0000256" key="6">
    <source>
        <dbReference type="SAM" id="Coils"/>
    </source>
</evidence>
<dbReference type="PANTHER" id="PTHR42878">
    <property type="entry name" value="TWO-COMPONENT HISTIDINE KINASE"/>
    <property type="match status" value="1"/>
</dbReference>
<protein>
    <recommendedName>
        <fullName evidence="2">histidine kinase</fullName>
        <ecNumber evidence="2">2.7.13.3</ecNumber>
    </recommendedName>
</protein>
<dbReference type="SMART" id="SM00387">
    <property type="entry name" value="HATPase_c"/>
    <property type="match status" value="1"/>
</dbReference>
<keyword evidence="7" id="KW-1133">Transmembrane helix</keyword>
<evidence type="ECO:0000313" key="9">
    <source>
        <dbReference type="EMBL" id="NOU50609.1"/>
    </source>
</evidence>
<dbReference type="InterPro" id="IPR003661">
    <property type="entry name" value="HisK_dim/P_dom"/>
</dbReference>
<dbReference type="PANTHER" id="PTHR42878:SF15">
    <property type="entry name" value="BACTERIOPHYTOCHROME"/>
    <property type="match status" value="1"/>
</dbReference>
<dbReference type="PRINTS" id="PR00344">
    <property type="entry name" value="BCTRLSENSOR"/>
</dbReference>
<dbReference type="GO" id="GO:0000156">
    <property type="term" value="F:phosphorelay response regulator activity"/>
    <property type="evidence" value="ECO:0007669"/>
    <property type="project" value="TreeGrafter"/>
</dbReference>
<dbReference type="Pfam" id="PF05227">
    <property type="entry name" value="CHASE3"/>
    <property type="match status" value="1"/>
</dbReference>
<evidence type="ECO:0000313" key="10">
    <source>
        <dbReference type="Proteomes" id="UP000586305"/>
    </source>
</evidence>
<accession>A0A849VAF4</accession>
<comment type="catalytic activity">
    <reaction evidence="1">
        <text>ATP + protein L-histidine = ADP + protein N-phospho-L-histidine.</text>
        <dbReference type="EC" id="2.7.13.3"/>
    </reaction>
</comment>